<proteinExistence type="predicted"/>
<name>A0A0V0RPV6_9BILA</name>
<reference evidence="1 2" key="1">
    <citation type="submission" date="2015-01" db="EMBL/GenBank/DDBJ databases">
        <title>Evolution of Trichinella species and genotypes.</title>
        <authorList>
            <person name="Korhonen P.K."/>
            <person name="Edoardo P."/>
            <person name="Giuseppe L.R."/>
            <person name="Gasser R.B."/>
        </authorList>
    </citation>
    <scope>NUCLEOTIDE SEQUENCE [LARGE SCALE GENOMIC DNA]</scope>
    <source>
        <strain evidence="1">ISS37</strain>
    </source>
</reference>
<dbReference type="OrthoDB" id="10393714at2759"/>
<gene>
    <name evidence="1" type="ORF">T07_4646</name>
</gene>
<dbReference type="AlphaFoldDB" id="A0A0V0RPV6"/>
<evidence type="ECO:0000313" key="2">
    <source>
        <dbReference type="Proteomes" id="UP000054630"/>
    </source>
</evidence>
<sequence length="63" mass="7208">MTSNTLVLQIFSESNYIRNHVDKYVITKHYQQLMPFNSGFRDSVKGNVTKEKATPGAMPQAKF</sequence>
<evidence type="ECO:0000313" key="1">
    <source>
        <dbReference type="EMBL" id="KRX16344.1"/>
    </source>
</evidence>
<dbReference type="EMBL" id="JYDL01000109">
    <property type="protein sequence ID" value="KRX16344.1"/>
    <property type="molecule type" value="Genomic_DNA"/>
</dbReference>
<keyword evidence="2" id="KW-1185">Reference proteome</keyword>
<organism evidence="1 2">
    <name type="scientific">Trichinella nelsoni</name>
    <dbReference type="NCBI Taxonomy" id="6336"/>
    <lineage>
        <taxon>Eukaryota</taxon>
        <taxon>Metazoa</taxon>
        <taxon>Ecdysozoa</taxon>
        <taxon>Nematoda</taxon>
        <taxon>Enoplea</taxon>
        <taxon>Dorylaimia</taxon>
        <taxon>Trichinellida</taxon>
        <taxon>Trichinellidae</taxon>
        <taxon>Trichinella</taxon>
    </lineage>
</organism>
<protein>
    <submittedName>
        <fullName evidence="1">Uncharacterized protein</fullName>
    </submittedName>
</protein>
<dbReference type="Proteomes" id="UP000054630">
    <property type="component" value="Unassembled WGS sequence"/>
</dbReference>
<accession>A0A0V0RPV6</accession>
<comment type="caution">
    <text evidence="1">The sequence shown here is derived from an EMBL/GenBank/DDBJ whole genome shotgun (WGS) entry which is preliminary data.</text>
</comment>